<organism evidence="1 2">
    <name type="scientific">Sphaeroforma arctica JP610</name>
    <dbReference type="NCBI Taxonomy" id="667725"/>
    <lineage>
        <taxon>Eukaryota</taxon>
        <taxon>Ichthyosporea</taxon>
        <taxon>Ichthyophonida</taxon>
        <taxon>Sphaeroforma</taxon>
    </lineage>
</organism>
<evidence type="ECO:0000313" key="2">
    <source>
        <dbReference type="Proteomes" id="UP000054560"/>
    </source>
</evidence>
<dbReference type="RefSeq" id="XP_014153333.1">
    <property type="nucleotide sequence ID" value="XM_014297858.1"/>
</dbReference>
<dbReference type="AlphaFoldDB" id="A0A0L0FS64"/>
<name>A0A0L0FS64_9EUKA</name>
<sequence>MASFDLKPKVKFLILDKPVQWGQWKAQLDILQQIEVATKPDDNFETQRETFTQEDLGAASKSIYHTISRRLQQEFFYIMKEPYTFFKALKPKFKVNTQGGIGRLKKELWAKTQKNNKTLEVFIGDINLKKMEFEKREAPPPEIDLKTVLKEGLNERLNAARAHLKTVDTYIMSYEELCEYLGKFEMEEIQTSTTNTESRGGERALLAKTERQCFNCNKPGNLLAIADPNIADPAQTRISAITLTARNIVNHMKTDTPTIVEKILTNDITVIELMSLIIPQRLFDTEVFTLLTMFRLSAERTPLPQG</sequence>
<reference evidence="1 2" key="1">
    <citation type="submission" date="2011-02" db="EMBL/GenBank/DDBJ databases">
        <title>The Genome Sequence of Sphaeroforma arctica JP610.</title>
        <authorList>
            <consortium name="The Broad Institute Genome Sequencing Platform"/>
            <person name="Russ C."/>
            <person name="Cuomo C."/>
            <person name="Young S.K."/>
            <person name="Zeng Q."/>
            <person name="Gargeya S."/>
            <person name="Alvarado L."/>
            <person name="Berlin A."/>
            <person name="Chapman S.B."/>
            <person name="Chen Z."/>
            <person name="Freedman E."/>
            <person name="Gellesch M."/>
            <person name="Goldberg J."/>
            <person name="Griggs A."/>
            <person name="Gujja S."/>
            <person name="Heilman E."/>
            <person name="Heiman D."/>
            <person name="Howarth C."/>
            <person name="Mehta T."/>
            <person name="Neiman D."/>
            <person name="Pearson M."/>
            <person name="Roberts A."/>
            <person name="Saif S."/>
            <person name="Shea T."/>
            <person name="Shenoy N."/>
            <person name="Sisk P."/>
            <person name="Stolte C."/>
            <person name="Sykes S."/>
            <person name="White J."/>
            <person name="Yandava C."/>
            <person name="Burger G."/>
            <person name="Gray M.W."/>
            <person name="Holland P.W.H."/>
            <person name="King N."/>
            <person name="Lang F.B.F."/>
            <person name="Roger A.J."/>
            <person name="Ruiz-Trillo I."/>
            <person name="Haas B."/>
            <person name="Nusbaum C."/>
            <person name="Birren B."/>
        </authorList>
    </citation>
    <scope>NUCLEOTIDE SEQUENCE [LARGE SCALE GENOMIC DNA]</scope>
    <source>
        <strain evidence="1 2">JP610</strain>
    </source>
</reference>
<protein>
    <submittedName>
        <fullName evidence="1">Uncharacterized protein</fullName>
    </submittedName>
</protein>
<dbReference type="EMBL" id="KQ242306">
    <property type="protein sequence ID" value="KNC79431.1"/>
    <property type="molecule type" value="Genomic_DNA"/>
</dbReference>
<keyword evidence="2" id="KW-1185">Reference proteome</keyword>
<evidence type="ECO:0000313" key="1">
    <source>
        <dbReference type="EMBL" id="KNC79431.1"/>
    </source>
</evidence>
<proteinExistence type="predicted"/>
<gene>
    <name evidence="1" type="ORF">SARC_08173</name>
</gene>
<accession>A0A0L0FS64</accession>
<dbReference type="GeneID" id="25908677"/>
<dbReference type="Proteomes" id="UP000054560">
    <property type="component" value="Unassembled WGS sequence"/>
</dbReference>